<evidence type="ECO:0008006" key="4">
    <source>
        <dbReference type="Google" id="ProtNLM"/>
    </source>
</evidence>
<dbReference type="Proteomes" id="UP000467841">
    <property type="component" value="Unassembled WGS sequence"/>
</dbReference>
<protein>
    <recommendedName>
        <fullName evidence="4">Retrotransposon gag domain-containing protein</fullName>
    </recommendedName>
</protein>
<reference evidence="2" key="1">
    <citation type="submission" date="2020-01" db="EMBL/GenBank/DDBJ databases">
        <authorList>
            <person name="Mishra B."/>
        </authorList>
    </citation>
    <scope>NUCLEOTIDE SEQUENCE [LARGE SCALE GENOMIC DNA]</scope>
</reference>
<evidence type="ECO:0000313" key="2">
    <source>
        <dbReference type="EMBL" id="CAA7027453.1"/>
    </source>
</evidence>
<gene>
    <name evidence="2" type="ORF">MERR_LOCUS14688</name>
</gene>
<sequence>MARTRRAPVRTEAEITRDAIAELQAQMQTITTALQNLTTHRNAPPPPANNPADVHANEADGEDDGDENLLADNPFAPLHNHHPVAHNAGLGVDTGFQWETGFKTELPEFHGNSSAEELLDWIVTVEEILEFKRAPLDRCTPVLTMRFRNRAAAWWTQLKSTRARQGKPKIMSWDKLKSKLKKNIPTI</sequence>
<evidence type="ECO:0000256" key="1">
    <source>
        <dbReference type="SAM" id="MobiDB-lite"/>
    </source>
</evidence>
<accession>A0A6D2IGI9</accession>
<dbReference type="AlphaFoldDB" id="A0A6D2IGI9"/>
<dbReference type="OrthoDB" id="1934635at2759"/>
<comment type="caution">
    <text evidence="2">The sequence shown here is derived from an EMBL/GenBank/DDBJ whole genome shotgun (WGS) entry which is preliminary data.</text>
</comment>
<organism evidence="2 3">
    <name type="scientific">Microthlaspi erraticum</name>
    <dbReference type="NCBI Taxonomy" id="1685480"/>
    <lineage>
        <taxon>Eukaryota</taxon>
        <taxon>Viridiplantae</taxon>
        <taxon>Streptophyta</taxon>
        <taxon>Embryophyta</taxon>
        <taxon>Tracheophyta</taxon>
        <taxon>Spermatophyta</taxon>
        <taxon>Magnoliopsida</taxon>
        <taxon>eudicotyledons</taxon>
        <taxon>Gunneridae</taxon>
        <taxon>Pentapetalae</taxon>
        <taxon>rosids</taxon>
        <taxon>malvids</taxon>
        <taxon>Brassicales</taxon>
        <taxon>Brassicaceae</taxon>
        <taxon>Coluteocarpeae</taxon>
        <taxon>Microthlaspi</taxon>
    </lineage>
</organism>
<feature type="compositionally biased region" description="Acidic residues" evidence="1">
    <location>
        <begin position="59"/>
        <end position="69"/>
    </location>
</feature>
<dbReference type="EMBL" id="CACVBM020001056">
    <property type="protein sequence ID" value="CAA7027453.1"/>
    <property type="molecule type" value="Genomic_DNA"/>
</dbReference>
<evidence type="ECO:0000313" key="3">
    <source>
        <dbReference type="Proteomes" id="UP000467841"/>
    </source>
</evidence>
<name>A0A6D2IGI9_9BRAS</name>
<feature type="region of interest" description="Disordered" evidence="1">
    <location>
        <begin position="38"/>
        <end position="71"/>
    </location>
</feature>
<proteinExistence type="predicted"/>
<keyword evidence="3" id="KW-1185">Reference proteome</keyword>